<protein>
    <submittedName>
        <fullName evidence="1">Uncharacterized protein</fullName>
    </submittedName>
</protein>
<proteinExistence type="predicted"/>
<evidence type="ECO:0000313" key="2">
    <source>
        <dbReference type="Proteomes" id="UP001055453"/>
    </source>
</evidence>
<keyword evidence="2" id="KW-1185">Reference proteome</keyword>
<sequence length="81" mass="9731">MRHPINQPKYRINQKVHIPLCSEGGIIKGIRYVGNADDNNKFKTNGWEYNIYHWSTWNCVYICDRWSDWGWITESEIDKLN</sequence>
<evidence type="ECO:0000313" key="1">
    <source>
        <dbReference type="EMBL" id="BDI20967.1"/>
    </source>
</evidence>
<reference evidence="1" key="1">
    <citation type="submission" date="2022-04" db="EMBL/GenBank/DDBJ databases">
        <title>Complete genome sequence of a cyanobacterium, Nostoc sp. SO-36, isolated in Antarctica.</title>
        <authorList>
            <person name="Kanesaki Y."/>
            <person name="Effendi D."/>
            <person name="Sakamoto T."/>
            <person name="Ohtani S."/>
            <person name="Awai K."/>
        </authorList>
    </citation>
    <scope>NUCLEOTIDE SEQUENCE</scope>
    <source>
        <strain evidence="1">SO-36</strain>
        <plasmid evidence="1">pANSO36C</plasmid>
    </source>
</reference>
<accession>A0ABN6QCT8</accession>
<geneLocation type="plasmid" evidence="1 2">
    <name>pANSO36C</name>
</geneLocation>
<dbReference type="EMBL" id="AP025735">
    <property type="protein sequence ID" value="BDI20967.1"/>
    <property type="molecule type" value="Genomic_DNA"/>
</dbReference>
<keyword evidence="1" id="KW-0614">Plasmid</keyword>
<dbReference type="Proteomes" id="UP001055453">
    <property type="component" value="Plasmid pANSO36C"/>
</dbReference>
<organism evidence="1 2">
    <name type="scientific">Nostoc cf. commune SO-36</name>
    <dbReference type="NCBI Taxonomy" id="449208"/>
    <lineage>
        <taxon>Bacteria</taxon>
        <taxon>Bacillati</taxon>
        <taxon>Cyanobacteriota</taxon>
        <taxon>Cyanophyceae</taxon>
        <taxon>Nostocales</taxon>
        <taxon>Nostocaceae</taxon>
        <taxon>Nostoc</taxon>
    </lineage>
</organism>
<name>A0ABN6QCT8_NOSCO</name>
<dbReference type="RefSeq" id="WP_251961010.1">
    <property type="nucleotide sequence ID" value="NZ_AP025735.1"/>
</dbReference>
<gene>
    <name evidence="1" type="ORF">ANSO36C_67690</name>
</gene>